<dbReference type="STRING" id="1330330.IX53_05705"/>
<dbReference type="Gene3D" id="3.60.15.10">
    <property type="entry name" value="Ribonuclease Z/Hydroxyacylglutathione hydrolase-like"/>
    <property type="match status" value="1"/>
</dbReference>
<dbReference type="GO" id="GO:0016740">
    <property type="term" value="F:transferase activity"/>
    <property type="evidence" value="ECO:0007669"/>
    <property type="project" value="TreeGrafter"/>
</dbReference>
<dbReference type="InterPro" id="IPR052926">
    <property type="entry name" value="Metallo-beta-lactamase_dom"/>
</dbReference>
<sequence length="264" mass="29326">MKISVLCNDTALKGFEVEHGLSLLIEANEHSILFDTGSTDVAVKNAAKLGLNLSNIDFIVVSHGHYDHIGGLKEVLKITRKKKVYTGPGCLFPRYSGPKFAGSPESEAHYGKLGADFEVVDQTTTLENDIFLLPAVPFRTAERPSRKFKRMGGEERFQDLFEDELSLIVIENGRATLFTGCSHRGIGNILLETNRHWNIKTVVGGLHLSDKTRPEIEEVCRLIKEMNIESFYIGHCTGNTAIEIFKEKLPATVKELKAGQIITI</sequence>
<dbReference type="InterPro" id="IPR001279">
    <property type="entry name" value="Metallo-B-lactamas"/>
</dbReference>
<dbReference type="CDD" id="cd07713">
    <property type="entry name" value="DHPS-like_MBL-fold"/>
    <property type="match status" value="1"/>
</dbReference>
<dbReference type="Proteomes" id="UP000035159">
    <property type="component" value="Chromosome"/>
</dbReference>
<accession>A0A0G2ZBD0</accession>
<dbReference type="EMBL" id="CP011232">
    <property type="protein sequence ID" value="AKI97396.1"/>
    <property type="molecule type" value="Genomic_DNA"/>
</dbReference>
<evidence type="ECO:0000313" key="2">
    <source>
        <dbReference type="EMBL" id="AKI97396.1"/>
    </source>
</evidence>
<protein>
    <recommendedName>
        <fullName evidence="1">Metallo-beta-lactamase domain-containing protein</fullName>
    </recommendedName>
</protein>
<dbReference type="AlphaFoldDB" id="A0A0G2ZBD0"/>
<name>A0A0G2ZBD0_9BACT</name>
<dbReference type="SUPFAM" id="SSF56281">
    <property type="entry name" value="Metallo-hydrolase/oxidoreductase"/>
    <property type="match status" value="1"/>
</dbReference>
<evidence type="ECO:0000259" key="1">
    <source>
        <dbReference type="SMART" id="SM00849"/>
    </source>
</evidence>
<dbReference type="PANTHER" id="PTHR13754:SF13">
    <property type="entry name" value="METALLO-BETA-LACTAMASE SUPERFAMILY PROTEIN (AFU_ORTHOLOGUE AFUA_3G07630)"/>
    <property type="match status" value="1"/>
</dbReference>
<reference evidence="2 3" key="1">
    <citation type="submission" date="2015-04" db="EMBL/GenBank/DDBJ databases">
        <title>Complete Genome Sequence of Kosmotoga pacifica SLHLJ1.</title>
        <authorList>
            <person name="Jiang L.J."/>
            <person name="Shao Z.Z."/>
            <person name="Jebbar M."/>
        </authorList>
    </citation>
    <scope>NUCLEOTIDE SEQUENCE [LARGE SCALE GENOMIC DNA]</scope>
    <source>
        <strain evidence="2 3">SLHLJ1</strain>
    </source>
</reference>
<dbReference type="Pfam" id="PF00753">
    <property type="entry name" value="Lactamase_B"/>
    <property type="match status" value="1"/>
</dbReference>
<dbReference type="RefSeq" id="WP_047754530.1">
    <property type="nucleotide sequence ID" value="NZ_CAJUHA010000015.1"/>
</dbReference>
<dbReference type="PATRIC" id="fig|1330330.3.peg.1154"/>
<organism evidence="2 3">
    <name type="scientific">Kosmotoga pacifica</name>
    <dbReference type="NCBI Taxonomy" id="1330330"/>
    <lineage>
        <taxon>Bacteria</taxon>
        <taxon>Thermotogati</taxon>
        <taxon>Thermotogota</taxon>
        <taxon>Thermotogae</taxon>
        <taxon>Kosmotogales</taxon>
        <taxon>Kosmotogaceae</taxon>
        <taxon>Kosmotoga</taxon>
    </lineage>
</organism>
<gene>
    <name evidence="2" type="ORF">IX53_05705</name>
</gene>
<dbReference type="PANTHER" id="PTHR13754">
    <property type="entry name" value="METALLO-BETA-LACTAMASE SUPERFAMILY PROTEIN"/>
    <property type="match status" value="1"/>
</dbReference>
<proteinExistence type="predicted"/>
<dbReference type="KEGG" id="kpf:IX53_05705"/>
<evidence type="ECO:0000313" key="3">
    <source>
        <dbReference type="Proteomes" id="UP000035159"/>
    </source>
</evidence>
<keyword evidence="3" id="KW-1185">Reference proteome</keyword>
<dbReference type="SMART" id="SM00849">
    <property type="entry name" value="Lactamase_B"/>
    <property type="match status" value="1"/>
</dbReference>
<dbReference type="InterPro" id="IPR041712">
    <property type="entry name" value="DHPS-like_MBL-fold"/>
</dbReference>
<dbReference type="OrthoDB" id="9803916at2"/>
<feature type="domain" description="Metallo-beta-lactamase" evidence="1">
    <location>
        <begin position="19"/>
        <end position="235"/>
    </location>
</feature>
<dbReference type="InterPro" id="IPR036866">
    <property type="entry name" value="RibonucZ/Hydroxyglut_hydro"/>
</dbReference>